<evidence type="ECO:0000259" key="4">
    <source>
        <dbReference type="Pfam" id="PF22725"/>
    </source>
</evidence>
<dbReference type="SUPFAM" id="SSF51735">
    <property type="entry name" value="NAD(P)-binding Rossmann-fold domains"/>
    <property type="match status" value="1"/>
</dbReference>
<evidence type="ECO:0000259" key="3">
    <source>
        <dbReference type="Pfam" id="PF01408"/>
    </source>
</evidence>
<dbReference type="InterPro" id="IPR050984">
    <property type="entry name" value="Gfo/Idh/MocA_domain"/>
</dbReference>
<sequence>MSFNWGIIGTGNIAGKFAKALNDEHGGLHSVCSRTMDKAENFAGDFNIEHPFDSLNKFLEDEALDIVYIATPHTNHYDIARQCLESGKHVFCEKAITVNKQQLDELTALASDLDLVLLEAVTLYFHPLHRVLQQKIAEGVIGNVRSINVTFGTIKEYDTTNRFFNPDLAGGAMLDIGVYALSFARFFLQEQPQEVTTIGEMAGSGVDDQSGIVLKNSRGQMATIQLSFSSRLPKRGIIAGDKGSITVDNFPRADEAVIEYTSGESELVAEGETPKALHYEIREMERYVSSGDYAPLLQYSSDVMALMDESRRQWNFRYPFE</sequence>
<evidence type="ECO:0000313" key="5">
    <source>
        <dbReference type="EMBL" id="SDW80318.1"/>
    </source>
</evidence>
<accession>A0A1H2WII3</accession>
<gene>
    <name evidence="5" type="ORF">SAMN05421781_2449</name>
</gene>
<evidence type="ECO:0000313" key="6">
    <source>
        <dbReference type="Proteomes" id="UP000199488"/>
    </source>
</evidence>
<organism evidence="5 6">
    <name type="scientific">Marinococcus luteus</name>
    <dbReference type="NCBI Taxonomy" id="1122204"/>
    <lineage>
        <taxon>Bacteria</taxon>
        <taxon>Bacillati</taxon>
        <taxon>Bacillota</taxon>
        <taxon>Bacilli</taxon>
        <taxon>Bacillales</taxon>
        <taxon>Bacillaceae</taxon>
        <taxon>Marinococcus</taxon>
    </lineage>
</organism>
<dbReference type="InterPro" id="IPR055170">
    <property type="entry name" value="GFO_IDH_MocA-like_dom"/>
</dbReference>
<dbReference type="OrthoDB" id="9815825at2"/>
<keyword evidence="6" id="KW-1185">Reference proteome</keyword>
<keyword evidence="2" id="KW-0560">Oxidoreductase</keyword>
<evidence type="ECO:0000256" key="2">
    <source>
        <dbReference type="ARBA" id="ARBA00023002"/>
    </source>
</evidence>
<dbReference type="EMBL" id="FNNC01000005">
    <property type="protein sequence ID" value="SDW80318.1"/>
    <property type="molecule type" value="Genomic_DNA"/>
</dbReference>
<evidence type="ECO:0000256" key="1">
    <source>
        <dbReference type="ARBA" id="ARBA00010928"/>
    </source>
</evidence>
<proteinExistence type="inferred from homology"/>
<dbReference type="Gene3D" id="3.40.50.720">
    <property type="entry name" value="NAD(P)-binding Rossmann-like Domain"/>
    <property type="match status" value="1"/>
</dbReference>
<protein>
    <submittedName>
        <fullName evidence="5">Predicted dehydrogenase</fullName>
    </submittedName>
</protein>
<dbReference type="GO" id="GO:0016491">
    <property type="term" value="F:oxidoreductase activity"/>
    <property type="evidence" value="ECO:0007669"/>
    <property type="project" value="UniProtKB-KW"/>
</dbReference>
<reference evidence="5 6" key="1">
    <citation type="submission" date="2016-10" db="EMBL/GenBank/DDBJ databases">
        <authorList>
            <person name="de Groot N.N."/>
        </authorList>
    </citation>
    <scope>NUCLEOTIDE SEQUENCE [LARGE SCALE GENOMIC DNA]</scope>
    <source>
        <strain evidence="5 6">DSM 23126</strain>
    </source>
</reference>
<comment type="similarity">
    <text evidence="1">Belongs to the Gfo/Idh/MocA family.</text>
</comment>
<dbReference type="GO" id="GO:0000166">
    <property type="term" value="F:nucleotide binding"/>
    <property type="evidence" value="ECO:0007669"/>
    <property type="project" value="InterPro"/>
</dbReference>
<dbReference type="RefSeq" id="WP_091615513.1">
    <property type="nucleotide sequence ID" value="NZ_FNNC01000005.1"/>
</dbReference>
<dbReference type="Proteomes" id="UP000199488">
    <property type="component" value="Unassembled WGS sequence"/>
</dbReference>
<dbReference type="InterPro" id="IPR036291">
    <property type="entry name" value="NAD(P)-bd_dom_sf"/>
</dbReference>
<dbReference type="Pfam" id="PF01408">
    <property type="entry name" value="GFO_IDH_MocA"/>
    <property type="match status" value="1"/>
</dbReference>
<dbReference type="STRING" id="1122204.SAMN05421781_2449"/>
<dbReference type="PANTHER" id="PTHR22604">
    <property type="entry name" value="OXIDOREDUCTASES"/>
    <property type="match status" value="1"/>
</dbReference>
<dbReference type="Pfam" id="PF22725">
    <property type="entry name" value="GFO_IDH_MocA_C3"/>
    <property type="match status" value="1"/>
</dbReference>
<dbReference type="AlphaFoldDB" id="A0A1H2WII3"/>
<dbReference type="SUPFAM" id="SSF55347">
    <property type="entry name" value="Glyceraldehyde-3-phosphate dehydrogenase-like, C-terminal domain"/>
    <property type="match status" value="1"/>
</dbReference>
<dbReference type="Gene3D" id="3.30.360.10">
    <property type="entry name" value="Dihydrodipicolinate Reductase, domain 2"/>
    <property type="match status" value="1"/>
</dbReference>
<dbReference type="InterPro" id="IPR000683">
    <property type="entry name" value="Gfo/Idh/MocA-like_OxRdtase_N"/>
</dbReference>
<dbReference type="PANTHER" id="PTHR22604:SF105">
    <property type="entry name" value="TRANS-1,2-DIHYDROBENZENE-1,2-DIOL DEHYDROGENASE"/>
    <property type="match status" value="1"/>
</dbReference>
<feature type="domain" description="Gfo/Idh/MocA-like oxidoreductase N-terminal" evidence="3">
    <location>
        <begin position="3"/>
        <end position="117"/>
    </location>
</feature>
<feature type="domain" description="GFO/IDH/MocA-like oxidoreductase" evidence="4">
    <location>
        <begin position="130"/>
        <end position="245"/>
    </location>
</feature>
<name>A0A1H2WII3_9BACI</name>